<evidence type="ECO:0000256" key="2">
    <source>
        <dbReference type="ARBA" id="ARBA00022737"/>
    </source>
</evidence>
<feature type="compositionally biased region" description="Pro residues" evidence="5">
    <location>
        <begin position="73"/>
        <end position="86"/>
    </location>
</feature>
<dbReference type="OrthoDB" id="37886at2759"/>
<dbReference type="GO" id="GO:0001786">
    <property type="term" value="F:phosphatidylserine binding"/>
    <property type="evidence" value="ECO:0007669"/>
    <property type="project" value="TreeGrafter"/>
</dbReference>
<feature type="compositionally biased region" description="Low complexity" evidence="5">
    <location>
        <begin position="224"/>
        <end position="235"/>
    </location>
</feature>
<dbReference type="PRINTS" id="PR00196">
    <property type="entry name" value="ANNEXIN"/>
</dbReference>
<evidence type="ECO:0000256" key="3">
    <source>
        <dbReference type="ARBA" id="ARBA00023216"/>
    </source>
</evidence>
<name>A0A653BLG4_CALMS</name>
<dbReference type="SMART" id="SM00335">
    <property type="entry name" value="ANX"/>
    <property type="match status" value="3"/>
</dbReference>
<comment type="similarity">
    <text evidence="1 4">Belongs to the annexin family.</text>
</comment>
<dbReference type="InterPro" id="IPR001464">
    <property type="entry name" value="Annexin"/>
</dbReference>
<gene>
    <name evidence="6" type="ORF">CALMAC_LOCUS2066</name>
</gene>
<reference evidence="6 7" key="1">
    <citation type="submission" date="2019-01" db="EMBL/GenBank/DDBJ databases">
        <authorList>
            <person name="Sayadi A."/>
        </authorList>
    </citation>
    <scope>NUCLEOTIDE SEQUENCE [LARGE SCALE GENOMIC DNA]</scope>
</reference>
<keyword evidence="4" id="KW-0111">Calcium/phospholipid-binding</keyword>
<dbReference type="Gene3D" id="1.10.220.10">
    <property type="entry name" value="Annexin"/>
    <property type="match status" value="4"/>
</dbReference>
<dbReference type="FunFam" id="1.10.220.10:FF:000010">
    <property type="entry name" value="Annexin"/>
    <property type="match status" value="1"/>
</dbReference>
<dbReference type="GO" id="GO:0005544">
    <property type="term" value="F:calcium-dependent phospholipid binding"/>
    <property type="evidence" value="ECO:0007669"/>
    <property type="project" value="UniProtKB-KW"/>
</dbReference>
<keyword evidence="4" id="KW-0106">Calcium</keyword>
<dbReference type="Proteomes" id="UP000410492">
    <property type="component" value="Unassembled WGS sequence"/>
</dbReference>
<feature type="compositionally biased region" description="Low complexity" evidence="5">
    <location>
        <begin position="198"/>
        <end position="211"/>
    </location>
</feature>
<keyword evidence="2 4" id="KW-0677">Repeat</keyword>
<evidence type="ECO:0000256" key="5">
    <source>
        <dbReference type="SAM" id="MobiDB-lite"/>
    </source>
</evidence>
<sequence length="515" mass="54092">MYWEQVNKEKKFSAKMSYPYGYQQGAPGAPSPYPQSQPPHGGAPYPSQHPPYPPGGQVNPNAFGFSSGTPMYMPQPMPMPTYPPSAPSHGEGYPPTGGGGYPPSNAGGYPPASSGGGYPPSTSSGGGYPPSSGGGYPPASSGGGYPPSSGGGYPPASSGGGYPPSSGGGYPPASSGGGYPPSSGGGYPSAQSGGQGYPPGSYPSSGGGYPPSSAPGAPPHGHPHQGPYGGHSYPHQGEIRLKRTPTVVPANPFNPRDDAEVLRKAMKGFGTDEKAIINVLARRTNAQRLQIAVEFKTMYGKDLIKDLKSELSGNFEKLVVAMMTPLPEYYAKELHDAMSGIGTDEDVLIEILCTMSNQEIRTIREAYQAIYESDLEEDLRADTSGTFKRMMVSLCTANRDENPSVDMDQVRDDAAKLAEAGELQMGTDESAFNAVLAIQDAPKYFAKQLNNAISGAGTDDNSLMRIVVTRSEIDMEDIKRAYASKYGESLREAIKSDAGGSYEDGLLGLIGEYEE</sequence>
<dbReference type="Pfam" id="PF00191">
    <property type="entry name" value="Annexin"/>
    <property type="match status" value="3"/>
</dbReference>
<dbReference type="PROSITE" id="PS51897">
    <property type="entry name" value="ANNEXIN_2"/>
    <property type="match status" value="3"/>
</dbReference>
<dbReference type="GO" id="GO:0005634">
    <property type="term" value="C:nucleus"/>
    <property type="evidence" value="ECO:0007669"/>
    <property type="project" value="TreeGrafter"/>
</dbReference>
<feature type="compositionally biased region" description="Gly residues" evidence="5">
    <location>
        <begin position="114"/>
        <end position="197"/>
    </location>
</feature>
<feature type="region of interest" description="Disordered" evidence="5">
    <location>
        <begin position="19"/>
        <end position="236"/>
    </location>
</feature>
<dbReference type="FunFam" id="1.10.220.10:FF:000001">
    <property type="entry name" value="Annexin"/>
    <property type="match status" value="1"/>
</dbReference>
<feature type="compositionally biased region" description="Low complexity" evidence="5">
    <location>
        <begin position="102"/>
        <end position="113"/>
    </location>
</feature>
<keyword evidence="3 4" id="KW-0041">Annexin</keyword>
<dbReference type="SUPFAM" id="SSF47874">
    <property type="entry name" value="Annexin"/>
    <property type="match status" value="1"/>
</dbReference>
<evidence type="ECO:0000256" key="1">
    <source>
        <dbReference type="ARBA" id="ARBA00007831"/>
    </source>
</evidence>
<accession>A0A653BLG4</accession>
<dbReference type="PANTHER" id="PTHR10502:SF102">
    <property type="entry name" value="ANNEXIN B11"/>
    <property type="match status" value="1"/>
</dbReference>
<dbReference type="InterPro" id="IPR018502">
    <property type="entry name" value="Annexin_repeat"/>
</dbReference>
<proteinExistence type="inferred from homology"/>
<dbReference type="GO" id="GO:0005509">
    <property type="term" value="F:calcium ion binding"/>
    <property type="evidence" value="ECO:0007669"/>
    <property type="project" value="InterPro"/>
</dbReference>
<protein>
    <recommendedName>
        <fullName evidence="4">Annexin</fullName>
    </recommendedName>
</protein>
<evidence type="ECO:0000256" key="4">
    <source>
        <dbReference type="RuleBase" id="RU003540"/>
    </source>
</evidence>
<dbReference type="InterPro" id="IPR037104">
    <property type="entry name" value="Annexin_sf"/>
</dbReference>
<dbReference type="FunFam" id="1.10.220.10:FF:000004">
    <property type="entry name" value="Annexin"/>
    <property type="match status" value="1"/>
</dbReference>
<dbReference type="EMBL" id="CAACVG010002424">
    <property type="protein sequence ID" value="VEN36443.1"/>
    <property type="molecule type" value="Genomic_DNA"/>
</dbReference>
<dbReference type="GO" id="GO:0005886">
    <property type="term" value="C:plasma membrane"/>
    <property type="evidence" value="ECO:0007669"/>
    <property type="project" value="TreeGrafter"/>
</dbReference>
<keyword evidence="7" id="KW-1185">Reference proteome</keyword>
<dbReference type="PANTHER" id="PTHR10502">
    <property type="entry name" value="ANNEXIN"/>
    <property type="match status" value="1"/>
</dbReference>
<comment type="domain">
    <text evidence="4">A pair of annexin repeats may form one binding site for calcium and phospholipid.</text>
</comment>
<dbReference type="PROSITE" id="PS00223">
    <property type="entry name" value="ANNEXIN_1"/>
    <property type="match status" value="2"/>
</dbReference>
<feature type="compositionally biased region" description="Polar residues" evidence="5">
    <location>
        <begin position="58"/>
        <end position="68"/>
    </location>
</feature>
<organism evidence="6 7">
    <name type="scientific">Callosobruchus maculatus</name>
    <name type="common">Southern cowpea weevil</name>
    <name type="synonym">Pulse bruchid</name>
    <dbReference type="NCBI Taxonomy" id="64391"/>
    <lineage>
        <taxon>Eukaryota</taxon>
        <taxon>Metazoa</taxon>
        <taxon>Ecdysozoa</taxon>
        <taxon>Arthropoda</taxon>
        <taxon>Hexapoda</taxon>
        <taxon>Insecta</taxon>
        <taxon>Pterygota</taxon>
        <taxon>Neoptera</taxon>
        <taxon>Endopterygota</taxon>
        <taxon>Coleoptera</taxon>
        <taxon>Polyphaga</taxon>
        <taxon>Cucujiformia</taxon>
        <taxon>Chrysomeloidea</taxon>
        <taxon>Chrysomelidae</taxon>
        <taxon>Bruchinae</taxon>
        <taxon>Bruchini</taxon>
        <taxon>Callosobruchus</taxon>
    </lineage>
</organism>
<evidence type="ECO:0000313" key="6">
    <source>
        <dbReference type="EMBL" id="VEN36443.1"/>
    </source>
</evidence>
<dbReference type="AlphaFoldDB" id="A0A653BLG4"/>
<dbReference type="GO" id="GO:0012506">
    <property type="term" value="C:vesicle membrane"/>
    <property type="evidence" value="ECO:0007669"/>
    <property type="project" value="TreeGrafter"/>
</dbReference>
<dbReference type="InterPro" id="IPR018252">
    <property type="entry name" value="Annexin_repeat_CS"/>
</dbReference>
<evidence type="ECO:0000313" key="7">
    <source>
        <dbReference type="Proteomes" id="UP000410492"/>
    </source>
</evidence>
<dbReference type="GO" id="GO:0005737">
    <property type="term" value="C:cytoplasm"/>
    <property type="evidence" value="ECO:0007669"/>
    <property type="project" value="TreeGrafter"/>
</dbReference>
<dbReference type="PRINTS" id="PR01871">
    <property type="entry name" value="ANNEXINVII"/>
</dbReference>